<dbReference type="InterPro" id="IPR029056">
    <property type="entry name" value="Ribokinase-like"/>
</dbReference>
<reference evidence="2" key="1">
    <citation type="journal article" date="2009" name="BMC Genomics">
        <title>The complete genome sequence of Staphylothermus marinus reveals differences in sulfur metabolism among heterotrophic Crenarchaeota.</title>
        <authorList>
            <person name="Anderson I.J."/>
            <person name="Dharmarajan L."/>
            <person name="Rodriguez J."/>
            <person name="Hooper S."/>
            <person name="Porat I."/>
            <person name="Ulrich L.E."/>
            <person name="Elkins J.G."/>
            <person name="Mavromatis K."/>
            <person name="Sun H."/>
            <person name="Land M."/>
            <person name="Lapidus A."/>
            <person name="Lucas S."/>
            <person name="Barry K."/>
            <person name="Huber H."/>
            <person name="Zhulin I.B."/>
            <person name="Whitman W.B."/>
            <person name="Mukhopadhyay B."/>
            <person name="Woese C."/>
            <person name="Bristow J."/>
            <person name="Kyrpides N."/>
        </authorList>
    </citation>
    <scope>NUCLEOTIDE SEQUENCE [LARGE SCALE GENOMIC DNA]</scope>
    <source>
        <strain evidence="2">ATCC 43588 / DSM 3639 / JCM 9404 / F1</strain>
    </source>
</reference>
<proteinExistence type="predicted"/>
<dbReference type="OrthoDB" id="26949at2157"/>
<dbReference type="GeneID" id="4907084"/>
<dbReference type="AlphaFoldDB" id="A3DP83"/>
<organism evidence="1 2">
    <name type="scientific">Staphylothermus marinus (strain ATCC 43588 / DSM 3639 / JCM 9404 / F1)</name>
    <dbReference type="NCBI Taxonomy" id="399550"/>
    <lineage>
        <taxon>Archaea</taxon>
        <taxon>Thermoproteota</taxon>
        <taxon>Thermoprotei</taxon>
        <taxon>Desulfurococcales</taxon>
        <taxon>Desulfurococcaceae</taxon>
        <taxon>Staphylothermus</taxon>
    </lineage>
</organism>
<dbReference type="Proteomes" id="UP000000254">
    <property type="component" value="Chromosome"/>
</dbReference>
<dbReference type="STRING" id="399550.Smar_1352"/>
<evidence type="ECO:0008006" key="3">
    <source>
        <dbReference type="Google" id="ProtNLM"/>
    </source>
</evidence>
<accession>A3DP83</accession>
<protein>
    <recommendedName>
        <fullName evidence="3">Carbohydrate kinase PfkB domain-containing protein</fullName>
    </recommendedName>
</protein>
<name>A3DP83_STAMF</name>
<evidence type="ECO:0000313" key="1">
    <source>
        <dbReference type="EMBL" id="ABN70443.1"/>
    </source>
</evidence>
<keyword evidence="2" id="KW-1185">Reference proteome</keyword>
<dbReference type="HOGENOM" id="CLU_1003269_0_0_2"/>
<dbReference type="eggNOG" id="arCOG00016">
    <property type="taxonomic scope" value="Archaea"/>
</dbReference>
<dbReference type="SUPFAM" id="SSF53613">
    <property type="entry name" value="Ribokinase-like"/>
    <property type="match status" value="1"/>
</dbReference>
<dbReference type="KEGG" id="smr:Smar_1352"/>
<gene>
    <name evidence="1" type="ordered locus">Smar_1352</name>
</gene>
<dbReference type="RefSeq" id="WP_011839637.1">
    <property type="nucleotide sequence ID" value="NC_009033.1"/>
</dbReference>
<reference evidence="1 2" key="2">
    <citation type="journal article" date="2009" name="Stand. Genomic Sci.">
        <title>Complete genome sequence of Staphylothermus marinus Stetter and Fiala 1986 type strain F1.</title>
        <authorList>
            <person name="Anderson I.J."/>
            <person name="Sun H."/>
            <person name="Lapidus A."/>
            <person name="Copeland A."/>
            <person name="Glavina Del Rio T."/>
            <person name="Tice H."/>
            <person name="Dalin E."/>
            <person name="Lucas S."/>
            <person name="Barry K."/>
            <person name="Land M."/>
            <person name="Richardson P."/>
            <person name="Huber H."/>
            <person name="Kyrpides N.C."/>
        </authorList>
    </citation>
    <scope>NUCLEOTIDE SEQUENCE [LARGE SCALE GENOMIC DNA]</scope>
    <source>
        <strain evidence="2">ATCC 43588 / DSM 3639 / JCM 9404 / F1</strain>
    </source>
</reference>
<sequence length="286" mass="32898">MRYDIRLYGNFTYDIIVIRRELLSERLGGGVYYSSIPFIIDNKYNVKIYAVISPIIYYSSKLLRYIVQEHFSTRTNIFKLIYNGAKRTIIVVDRAPQIDMCIKSEKADVSIVNPVLGEVSTSLLRRIRVDSKIVAIDIQGFARIVNKHNIIVTRRTSDSLEAIKLSNIVHMSLDEAIQLTQANNIDHITTKLSRISKNTLFIITNSENPPILIFRNKYRIIGSRQKPVQDRTGAGDYFLSVFTKEYIEINDEIKSMHYALRETTKWLERRNASSQSTAPKPPPPNP</sequence>
<dbReference type="Gene3D" id="3.40.1190.20">
    <property type="match status" value="1"/>
</dbReference>
<dbReference type="EMBL" id="CP000575">
    <property type="protein sequence ID" value="ABN70443.1"/>
    <property type="molecule type" value="Genomic_DNA"/>
</dbReference>
<evidence type="ECO:0000313" key="2">
    <source>
        <dbReference type="Proteomes" id="UP000000254"/>
    </source>
</evidence>